<dbReference type="EC" id="2.7.1.180" evidence="2"/>
<dbReference type="KEGG" id="mgot:MgSA37_00851"/>
<dbReference type="EMBL" id="AP017313">
    <property type="protein sequence ID" value="BAU52689.1"/>
    <property type="molecule type" value="Genomic_DNA"/>
</dbReference>
<evidence type="ECO:0000313" key="11">
    <source>
        <dbReference type="EMBL" id="BAU52689.1"/>
    </source>
</evidence>
<proteinExistence type="predicted"/>
<reference evidence="11 12" key="1">
    <citation type="submission" date="2015-12" db="EMBL/GenBank/DDBJ databases">
        <title>Genome sequence of Mucilaginibacter gotjawali.</title>
        <authorList>
            <person name="Lee J.S."/>
            <person name="Lee K.C."/>
            <person name="Kim K.K."/>
            <person name="Lee B.W."/>
        </authorList>
    </citation>
    <scope>NUCLEOTIDE SEQUENCE [LARGE SCALE GENOMIC DNA]</scope>
    <source>
        <strain evidence="11 12">SA3-7</strain>
    </source>
</reference>
<evidence type="ECO:0000256" key="5">
    <source>
        <dbReference type="ARBA" id="ARBA00022679"/>
    </source>
</evidence>
<evidence type="ECO:0000256" key="10">
    <source>
        <dbReference type="ARBA" id="ARBA00048540"/>
    </source>
</evidence>
<evidence type="ECO:0000256" key="9">
    <source>
        <dbReference type="ARBA" id="ARBA00031306"/>
    </source>
</evidence>
<organism evidence="11 12">
    <name type="scientific">Mucilaginibacter gotjawali</name>
    <dbReference type="NCBI Taxonomy" id="1550579"/>
    <lineage>
        <taxon>Bacteria</taxon>
        <taxon>Pseudomonadati</taxon>
        <taxon>Bacteroidota</taxon>
        <taxon>Sphingobacteriia</taxon>
        <taxon>Sphingobacteriales</taxon>
        <taxon>Sphingobacteriaceae</taxon>
        <taxon>Mucilaginibacter</taxon>
    </lineage>
</organism>
<dbReference type="Proteomes" id="UP000218263">
    <property type="component" value="Chromosome"/>
</dbReference>
<keyword evidence="8" id="KW-0460">Magnesium</keyword>
<name>A0A0X8X2Z8_9SPHI</name>
<keyword evidence="5" id="KW-0808">Transferase</keyword>
<gene>
    <name evidence="11" type="primary">apbE_1</name>
    <name evidence="11" type="ORF">MgSA37_00851</name>
</gene>
<keyword evidence="6" id="KW-0479">Metal-binding</keyword>
<evidence type="ECO:0000256" key="8">
    <source>
        <dbReference type="ARBA" id="ARBA00022842"/>
    </source>
</evidence>
<dbReference type="GO" id="GO:0046872">
    <property type="term" value="F:metal ion binding"/>
    <property type="evidence" value="ECO:0007669"/>
    <property type="project" value="UniProtKB-KW"/>
</dbReference>
<evidence type="ECO:0000256" key="4">
    <source>
        <dbReference type="ARBA" id="ARBA00022630"/>
    </source>
</evidence>
<evidence type="ECO:0000256" key="7">
    <source>
        <dbReference type="ARBA" id="ARBA00022827"/>
    </source>
</evidence>
<evidence type="ECO:0000256" key="6">
    <source>
        <dbReference type="ARBA" id="ARBA00022723"/>
    </source>
</evidence>
<dbReference type="Gene3D" id="3.10.520.10">
    <property type="entry name" value="ApbE-like domains"/>
    <property type="match status" value="1"/>
</dbReference>
<evidence type="ECO:0000256" key="1">
    <source>
        <dbReference type="ARBA" id="ARBA00001946"/>
    </source>
</evidence>
<keyword evidence="11" id="KW-0449">Lipoprotein</keyword>
<dbReference type="GO" id="GO:0016740">
    <property type="term" value="F:transferase activity"/>
    <property type="evidence" value="ECO:0007669"/>
    <property type="project" value="UniProtKB-KW"/>
</dbReference>
<evidence type="ECO:0000256" key="2">
    <source>
        <dbReference type="ARBA" id="ARBA00011955"/>
    </source>
</evidence>
<dbReference type="PANTHER" id="PTHR30040:SF2">
    <property type="entry name" value="FAD:PROTEIN FMN TRANSFERASE"/>
    <property type="match status" value="1"/>
</dbReference>
<comment type="cofactor">
    <cofactor evidence="1">
        <name>Mg(2+)</name>
        <dbReference type="ChEBI" id="CHEBI:18420"/>
    </cofactor>
</comment>
<dbReference type="InterPro" id="IPR024932">
    <property type="entry name" value="ApbE"/>
</dbReference>
<dbReference type="SUPFAM" id="SSF143631">
    <property type="entry name" value="ApbE-like"/>
    <property type="match status" value="1"/>
</dbReference>
<comment type="catalytic activity">
    <reaction evidence="10">
        <text>L-threonyl-[protein] + FAD = FMN-L-threonyl-[protein] + AMP + H(+)</text>
        <dbReference type="Rhea" id="RHEA:36847"/>
        <dbReference type="Rhea" id="RHEA-COMP:11060"/>
        <dbReference type="Rhea" id="RHEA-COMP:11061"/>
        <dbReference type="ChEBI" id="CHEBI:15378"/>
        <dbReference type="ChEBI" id="CHEBI:30013"/>
        <dbReference type="ChEBI" id="CHEBI:57692"/>
        <dbReference type="ChEBI" id="CHEBI:74257"/>
        <dbReference type="ChEBI" id="CHEBI:456215"/>
        <dbReference type="EC" id="2.7.1.180"/>
    </reaction>
</comment>
<dbReference type="InterPro" id="IPR014469">
    <property type="entry name" value="DUF2271"/>
</dbReference>
<evidence type="ECO:0000256" key="3">
    <source>
        <dbReference type="ARBA" id="ARBA00016337"/>
    </source>
</evidence>
<keyword evidence="4" id="KW-0285">Flavoprotein</keyword>
<dbReference type="AlphaFoldDB" id="A0A0X8X2Z8"/>
<accession>A0A0X8X2Z8</accession>
<dbReference type="PANTHER" id="PTHR30040">
    <property type="entry name" value="THIAMINE BIOSYNTHESIS LIPOPROTEIN APBE"/>
    <property type="match status" value="1"/>
</dbReference>
<sequence>MLLHLKHKTTLKVDGITIFKLNPDMLKKPITLLSGALLLLLVMASATPPLKTNKLYVSDYENVLGTSMEIKIAANTEPNASKAEDAALAEVDRLNMILSGYNPSSEFSRWMKADKKPVVVSAALYEVLSLFEQWRIKSNGALDASAETITKVWRNAAKQNRLPSSDEIANAVKMVQQQHYILNAQNHTAQRLDDAPLILNSFAKSYIMNKAANVAMTTAGVNGLVINIGGDILVRGQHTEQVQVSNPKADAENDAPVARVQVSNKTIATSGNYRRGELINGKWYSHIVDPRTGIPAGEVISSTVIADKATDAGALATALSVLSPGEGKLLVAKVPGAEYMLITADGKQFESAGWKKALLPEEKPVLTTTTAVAGDKTWDPNYELAINLELATMEGMRVHRPFVAVWVVDADKKPVRQIALWYNKPRWLNELPAWYEAYYDSYSAGSASISSTTSATRSPGKYTLKWDGRDDKGNLVKQGTYTINIESAREHAGYHLLSQDFNPKKPQHIDLTGNAEVASASFDYRKKTDGNN</sequence>
<evidence type="ECO:0000313" key="12">
    <source>
        <dbReference type="Proteomes" id="UP000218263"/>
    </source>
</evidence>
<protein>
    <recommendedName>
        <fullName evidence="3">FAD:protein FMN transferase</fullName>
        <ecNumber evidence="2">2.7.1.180</ecNumber>
    </recommendedName>
    <alternativeName>
        <fullName evidence="9">Flavin transferase</fullName>
    </alternativeName>
</protein>
<keyword evidence="7" id="KW-0274">FAD</keyword>
<keyword evidence="12" id="KW-1185">Reference proteome</keyword>
<dbReference type="Gene3D" id="2.60.40.4070">
    <property type="match status" value="1"/>
</dbReference>
<dbReference type="Pfam" id="PF10029">
    <property type="entry name" value="DUF2271"/>
    <property type="match status" value="1"/>
</dbReference>
<dbReference type="Pfam" id="PF02424">
    <property type="entry name" value="ApbE"/>
    <property type="match status" value="1"/>
</dbReference>
<dbReference type="InterPro" id="IPR003374">
    <property type="entry name" value="ApbE-like_sf"/>
</dbReference>